<dbReference type="Pfam" id="PF17668">
    <property type="entry name" value="Acetyltransf_17"/>
    <property type="match status" value="1"/>
</dbReference>
<evidence type="ECO:0000259" key="5">
    <source>
        <dbReference type="PROSITE" id="PS51186"/>
    </source>
</evidence>
<feature type="binding site" evidence="4">
    <location>
        <begin position="136"/>
        <end position="137"/>
    </location>
    <ligand>
        <name>acetyl-CoA</name>
        <dbReference type="ChEBI" id="CHEBI:57288"/>
    </ligand>
</feature>
<feature type="binding site" evidence="4">
    <location>
        <begin position="100"/>
        <end position="102"/>
    </location>
    <ligand>
        <name>acetyl-CoA</name>
        <dbReference type="ChEBI" id="CHEBI:57288"/>
    </ligand>
</feature>
<evidence type="ECO:0000256" key="2">
    <source>
        <dbReference type="ARBA" id="ARBA00022679"/>
    </source>
</evidence>
<evidence type="ECO:0000256" key="3">
    <source>
        <dbReference type="ARBA" id="ARBA00023315"/>
    </source>
</evidence>
<reference evidence="6 7" key="1">
    <citation type="submission" date="2022-10" db="EMBL/GenBank/DDBJ databases">
        <title>Draft genome sequence of Streptomyces sp. YSPA8.</title>
        <authorList>
            <person name="Moriuchi R."/>
            <person name="Dohra H."/>
            <person name="Yamamura H."/>
            <person name="Kodani S."/>
        </authorList>
    </citation>
    <scope>NUCLEOTIDE SEQUENCE [LARGE SCALE GENOMIC DNA]</scope>
    <source>
        <strain evidence="6 7">YSPA8</strain>
    </source>
</reference>
<dbReference type="SUPFAM" id="SSF55729">
    <property type="entry name" value="Acyl-CoA N-acyltransferases (Nat)"/>
    <property type="match status" value="1"/>
</dbReference>
<feature type="domain" description="N-acetyltransferase" evidence="5">
    <location>
        <begin position="3"/>
        <end position="167"/>
    </location>
</feature>
<dbReference type="Gene3D" id="3.30.1050.10">
    <property type="entry name" value="SCP2 sterol-binding domain"/>
    <property type="match status" value="1"/>
</dbReference>
<dbReference type="PROSITE" id="PS51186">
    <property type="entry name" value="GNAT"/>
    <property type="match status" value="1"/>
</dbReference>
<feature type="active site" description="Proton acceptor; via carboxylate" evidence="4">
    <location>
        <position position="428"/>
    </location>
</feature>
<sequence>MTSDLRPLAPQDWEPWYEALRLAYGGAPVPPERRALRAAVAEYDRALGIWDGGECVATALSYSFRMAVPGTAREGAREGTAGGGTEPGAGFVPTAAVSMIGVLPTHRRRGLLTALMRRQLDDIRERGEPLAALTASEPAIYGRYGYGIASRQLSLEIDTARAGLTAPPGGAGIRLRPADPAAAAPACAAVRDRLAPRRPGATLRPAAWEPWPLHDPATERGGGSELRCVLAERDGAVTGHALFHVRPEWQHTGPTGTVVLRELEALDPASVGALWHFVLGIDLTTTVQAFNRPPDEPLLHLVADPRRLSPRLRDGLHLRLVDVGAALAARTYRVPVDAVLEVTDPFCPWNTGRWRLSGDSGGAVCAPTRDAADVSLSVRELAAAYLGGTPLRELAGAGLVREVSGGTALACLSTAFGGGTPPWLAYTF</sequence>
<evidence type="ECO:0000313" key="6">
    <source>
        <dbReference type="EMBL" id="GLF93694.1"/>
    </source>
</evidence>
<dbReference type="Proteomes" id="UP001291653">
    <property type="component" value="Unassembled WGS sequence"/>
</dbReference>
<dbReference type="InterPro" id="IPR000182">
    <property type="entry name" value="GNAT_dom"/>
</dbReference>
<dbReference type="InterPro" id="IPR022902">
    <property type="entry name" value="NAcTrfase_Eis"/>
</dbReference>
<dbReference type="InterPro" id="IPR036527">
    <property type="entry name" value="SCP2_sterol-bd_dom_sf"/>
</dbReference>
<organism evidence="6 7">
    <name type="scientific">Streptomyces yaizuensis</name>
    <dbReference type="NCBI Taxonomy" id="2989713"/>
    <lineage>
        <taxon>Bacteria</taxon>
        <taxon>Bacillati</taxon>
        <taxon>Actinomycetota</taxon>
        <taxon>Actinomycetes</taxon>
        <taxon>Kitasatosporales</taxon>
        <taxon>Streptomycetaceae</taxon>
        <taxon>Streptomyces</taxon>
    </lineage>
</organism>
<dbReference type="PANTHER" id="PTHR37817:SF1">
    <property type="entry name" value="N-ACETYLTRANSFERASE EIS"/>
    <property type="match status" value="1"/>
</dbReference>
<comment type="caution">
    <text evidence="6">The sequence shown here is derived from an EMBL/GenBank/DDBJ whole genome shotgun (WGS) entry which is preliminary data.</text>
</comment>
<accession>A0ABQ5NTK8</accession>
<comment type="similarity">
    <text evidence="1 4">Belongs to the acetyltransferase Eis family.</text>
</comment>
<dbReference type="InterPro" id="IPR016181">
    <property type="entry name" value="Acyl_CoA_acyltransferase"/>
</dbReference>
<keyword evidence="3 4" id="KW-0012">Acyltransferase</keyword>
<dbReference type="InterPro" id="IPR041380">
    <property type="entry name" value="Acetyltransf_17"/>
</dbReference>
<feature type="active site" description="Proton donor" evidence="4">
    <location>
        <position position="141"/>
    </location>
</feature>
<dbReference type="Gene3D" id="3.40.630.30">
    <property type="match status" value="2"/>
</dbReference>
<dbReference type="InterPro" id="IPR051554">
    <property type="entry name" value="Acetyltransferase_Eis"/>
</dbReference>
<proteinExistence type="inferred from homology"/>
<comment type="subunit">
    <text evidence="4">Homohexamer; trimer of dimers.</text>
</comment>
<dbReference type="InterPro" id="IPR025559">
    <property type="entry name" value="Eis_dom"/>
</dbReference>
<dbReference type="RefSeq" id="WP_323445790.1">
    <property type="nucleotide sequence ID" value="NZ_BSBI01000002.1"/>
</dbReference>
<evidence type="ECO:0000256" key="4">
    <source>
        <dbReference type="HAMAP-Rule" id="MF_01812"/>
    </source>
</evidence>
<evidence type="ECO:0000313" key="7">
    <source>
        <dbReference type="Proteomes" id="UP001291653"/>
    </source>
</evidence>
<protein>
    <submittedName>
        <fullName evidence="6">GNAT family N-acetyltransferase</fullName>
    </submittedName>
</protein>
<dbReference type="HAMAP" id="MF_01812">
    <property type="entry name" value="Eis"/>
    <property type="match status" value="1"/>
</dbReference>
<gene>
    <name evidence="6" type="ORF">SYYSPA8_05375</name>
</gene>
<dbReference type="NCBIfam" id="NF002367">
    <property type="entry name" value="PRK01346.1-4"/>
    <property type="match status" value="1"/>
</dbReference>
<evidence type="ECO:0000256" key="1">
    <source>
        <dbReference type="ARBA" id="ARBA00009213"/>
    </source>
</evidence>
<dbReference type="Pfam" id="PF13527">
    <property type="entry name" value="Acetyltransf_9"/>
    <property type="match status" value="2"/>
</dbReference>
<keyword evidence="2 4" id="KW-0808">Transferase</keyword>
<dbReference type="EMBL" id="BSBI01000002">
    <property type="protein sequence ID" value="GLF93694.1"/>
    <property type="molecule type" value="Genomic_DNA"/>
</dbReference>
<name>A0ABQ5NTK8_9ACTN</name>
<dbReference type="Pfam" id="PF13530">
    <property type="entry name" value="SCP2_2"/>
    <property type="match status" value="1"/>
</dbReference>
<keyword evidence="7" id="KW-1185">Reference proteome</keyword>
<feature type="binding site" evidence="4">
    <location>
        <begin position="108"/>
        <end position="113"/>
    </location>
    <ligand>
        <name>acetyl-CoA</name>
        <dbReference type="ChEBI" id="CHEBI:57288"/>
    </ligand>
</feature>
<dbReference type="CDD" id="cd04301">
    <property type="entry name" value="NAT_SF"/>
    <property type="match status" value="1"/>
</dbReference>
<dbReference type="SUPFAM" id="SSF55718">
    <property type="entry name" value="SCP-like"/>
    <property type="match status" value="1"/>
</dbReference>
<dbReference type="PANTHER" id="PTHR37817">
    <property type="entry name" value="N-ACETYLTRANSFERASE EIS"/>
    <property type="match status" value="1"/>
</dbReference>